<evidence type="ECO:0000313" key="3">
    <source>
        <dbReference type="Proteomes" id="UP000532440"/>
    </source>
</evidence>
<dbReference type="InterPro" id="IPR005321">
    <property type="entry name" value="Peptidase_S58_DmpA"/>
</dbReference>
<comment type="caution">
    <text evidence="2">The sequence shown here is derived from an EMBL/GenBank/DDBJ whole genome shotgun (WGS) entry which is preliminary data.</text>
</comment>
<dbReference type="AlphaFoldDB" id="A0A7W8HKC5"/>
<dbReference type="Proteomes" id="UP000532440">
    <property type="component" value="Unassembled WGS sequence"/>
</dbReference>
<dbReference type="RefSeq" id="WP_183970531.1">
    <property type="nucleotide sequence ID" value="NZ_BAABEW010000013.1"/>
</dbReference>
<dbReference type="InterPro" id="IPR016117">
    <property type="entry name" value="ArgJ-like_dom_sf"/>
</dbReference>
<dbReference type="Pfam" id="PF03576">
    <property type="entry name" value="Peptidase_S58"/>
    <property type="match status" value="1"/>
</dbReference>
<dbReference type="GO" id="GO:0004177">
    <property type="term" value="F:aminopeptidase activity"/>
    <property type="evidence" value="ECO:0007669"/>
    <property type="project" value="UniProtKB-KW"/>
</dbReference>
<dbReference type="EMBL" id="JACHGB010000008">
    <property type="protein sequence ID" value="MBB5273669.1"/>
    <property type="molecule type" value="Genomic_DNA"/>
</dbReference>
<dbReference type="SUPFAM" id="SSF56266">
    <property type="entry name" value="DmpA/ArgJ-like"/>
    <property type="match status" value="1"/>
</dbReference>
<proteinExistence type="inferred from homology"/>
<dbReference type="CDD" id="cd02252">
    <property type="entry name" value="nylC_like"/>
    <property type="match status" value="1"/>
</dbReference>
<dbReference type="Gene3D" id="3.60.70.12">
    <property type="entry name" value="L-amino peptidase D-ALA esterase/amidase"/>
    <property type="match status" value="1"/>
</dbReference>
<sequence length="348" mass="34756">MNETQPRRAAPAPLPGGAVTDVRGIRVGHFTDPRRPTGCTVILAEEGAVAGVDVRGAAPGTRETDLLEPGNLVERVHAVLLAGGSAFGLDAAGGVVRWLEERGVGLQVGPACVPIVPAAILFDLLVGDHRVRPDASAGYAACAAASDAPPAEGSVGAGAGATVGKLFGIERAMKGGIGTASVRVAGVNVGAIVAVNAVGDVLDPHTGAVIAGARSADGMWPLRTAEAMLRGEWPAASAPVTQPGGATTIGLVATDAVLDKAQARRLAQVAHDGFARTIDPVHTPYDGDTIFALATGASGLRVDLALLGVAAALVTAAAVVRGVSRAQGIATSGLPRLPSARDLGWIRG</sequence>
<evidence type="ECO:0000256" key="1">
    <source>
        <dbReference type="ARBA" id="ARBA00007068"/>
    </source>
</evidence>
<keyword evidence="2" id="KW-0031">Aminopeptidase</keyword>
<evidence type="ECO:0000313" key="2">
    <source>
        <dbReference type="EMBL" id="MBB5273669.1"/>
    </source>
</evidence>
<keyword evidence="3" id="KW-1185">Reference proteome</keyword>
<name>A0A7W8HKC5_9BURK</name>
<keyword evidence="2" id="KW-0645">Protease</keyword>
<dbReference type="PANTHER" id="PTHR36512">
    <property type="entry name" value="D-AMINOPEPTIDASE"/>
    <property type="match status" value="1"/>
</dbReference>
<gene>
    <name evidence="2" type="ORF">HNQ70_003700</name>
</gene>
<accession>A0A7W8HKC5</accession>
<comment type="similarity">
    <text evidence="1">Belongs to the peptidase S58 family.</text>
</comment>
<dbReference type="PANTHER" id="PTHR36512:SF3">
    <property type="entry name" value="BLR5678 PROTEIN"/>
    <property type="match status" value="1"/>
</dbReference>
<keyword evidence="2" id="KW-0378">Hydrolase</keyword>
<reference evidence="2 3" key="1">
    <citation type="submission" date="2020-08" db="EMBL/GenBank/DDBJ databases">
        <title>Genomic Encyclopedia of Type Strains, Phase IV (KMG-IV): sequencing the most valuable type-strain genomes for metagenomic binning, comparative biology and taxonomic classification.</title>
        <authorList>
            <person name="Goeker M."/>
        </authorList>
    </citation>
    <scope>NUCLEOTIDE SEQUENCE [LARGE SCALE GENOMIC DNA]</scope>
    <source>
        <strain evidence="2 3">DSM 29781</strain>
    </source>
</reference>
<organism evidence="2 3">
    <name type="scientific">Quisquiliibacterium transsilvanicum</name>
    <dbReference type="NCBI Taxonomy" id="1549638"/>
    <lineage>
        <taxon>Bacteria</taxon>
        <taxon>Pseudomonadati</taxon>
        <taxon>Pseudomonadota</taxon>
        <taxon>Betaproteobacteria</taxon>
        <taxon>Burkholderiales</taxon>
        <taxon>Burkholderiaceae</taxon>
        <taxon>Quisquiliibacterium</taxon>
    </lineage>
</organism>
<protein>
    <submittedName>
        <fullName evidence="2">L-aminopeptidase/D-esterase-like protein</fullName>
    </submittedName>
</protein>